<evidence type="ECO:0000313" key="2">
    <source>
        <dbReference type="EMBL" id="MEK8050887.1"/>
    </source>
</evidence>
<sequence>MTQAMSFRAAVPAWLLPAAAALAAAALALPGAARADESRSAAVPLLPAYKQECSACHVAYPPGLLPAASWQRLMTNLPCHFGTDASVDAATLKELSGWLSANAGTAKRVRRDPTPPPDDRITRSAWFQREHREVSAATWKLAAVKSPSNCAACHTRADQGSFNEHDIRIPR</sequence>
<dbReference type="Proteomes" id="UP001365405">
    <property type="component" value="Unassembled WGS sequence"/>
</dbReference>
<keyword evidence="1" id="KW-0732">Signal</keyword>
<evidence type="ECO:0000313" key="3">
    <source>
        <dbReference type="Proteomes" id="UP001365405"/>
    </source>
</evidence>
<dbReference type="SUPFAM" id="SSF48695">
    <property type="entry name" value="Multiheme cytochromes"/>
    <property type="match status" value="1"/>
</dbReference>
<gene>
    <name evidence="2" type="ORF">AACH10_11625</name>
</gene>
<dbReference type="InterPro" id="IPR036280">
    <property type="entry name" value="Multihaem_cyt_sf"/>
</dbReference>
<name>A0ABU9CK11_9BURK</name>
<dbReference type="InterPro" id="IPR018588">
    <property type="entry name" value="Dihaem_cytochrome-c"/>
</dbReference>
<feature type="chain" id="PRO_5046670113" evidence="1">
    <location>
        <begin position="36"/>
        <end position="171"/>
    </location>
</feature>
<organism evidence="2 3">
    <name type="scientific">Pseudaquabacterium inlustre</name>
    <dbReference type="NCBI Taxonomy" id="2984192"/>
    <lineage>
        <taxon>Bacteria</taxon>
        <taxon>Pseudomonadati</taxon>
        <taxon>Pseudomonadota</taxon>
        <taxon>Betaproteobacteria</taxon>
        <taxon>Burkholderiales</taxon>
        <taxon>Sphaerotilaceae</taxon>
        <taxon>Pseudaquabacterium</taxon>
    </lineage>
</organism>
<feature type="signal peptide" evidence="1">
    <location>
        <begin position="1"/>
        <end position="35"/>
    </location>
</feature>
<protein>
    <submittedName>
        <fullName evidence="2">Diheme cytochrome c</fullName>
    </submittedName>
</protein>
<comment type="caution">
    <text evidence="2">The sequence shown here is derived from an EMBL/GenBank/DDBJ whole genome shotgun (WGS) entry which is preliminary data.</text>
</comment>
<proteinExistence type="predicted"/>
<keyword evidence="3" id="KW-1185">Reference proteome</keyword>
<accession>A0ABU9CK11</accession>
<dbReference type="EMBL" id="JBBUTH010000006">
    <property type="protein sequence ID" value="MEK8050887.1"/>
    <property type="molecule type" value="Genomic_DNA"/>
</dbReference>
<reference evidence="2 3" key="1">
    <citation type="submission" date="2024-04" db="EMBL/GenBank/DDBJ databases">
        <title>Novel species of the genus Ideonella isolated from streams.</title>
        <authorList>
            <person name="Lu H."/>
        </authorList>
    </citation>
    <scope>NUCLEOTIDE SEQUENCE [LARGE SCALE GENOMIC DNA]</scope>
    <source>
        <strain evidence="2 3">DXS22W</strain>
    </source>
</reference>
<dbReference type="RefSeq" id="WP_341410581.1">
    <property type="nucleotide sequence ID" value="NZ_JBBUTH010000006.1"/>
</dbReference>
<evidence type="ECO:0000256" key="1">
    <source>
        <dbReference type="SAM" id="SignalP"/>
    </source>
</evidence>
<dbReference type="Pfam" id="PF09626">
    <property type="entry name" value="DHC"/>
    <property type="match status" value="1"/>
</dbReference>